<evidence type="ECO:0000313" key="2">
    <source>
        <dbReference type="EMBL" id="WDD98550.1"/>
    </source>
</evidence>
<dbReference type="InterPro" id="IPR011050">
    <property type="entry name" value="Pectin_lyase_fold/virulence"/>
</dbReference>
<reference evidence="2 3" key="2">
    <citation type="journal article" date="2022" name="Mar. Drugs">
        <title>Bioassay-Guided Fractionation Leads to the Detection of Cholic Acid Generated by the Rare Thalassomonas sp.</title>
        <authorList>
            <person name="Pheiffer F."/>
            <person name="Schneider Y.K."/>
            <person name="Hansen E.H."/>
            <person name="Andersen J.H."/>
            <person name="Isaksson J."/>
            <person name="Busche T."/>
            <person name="R C."/>
            <person name="Kalinowski J."/>
            <person name="Zyl L.V."/>
            <person name="Trindade M."/>
        </authorList>
    </citation>
    <scope>NUCLEOTIDE SEQUENCE [LARGE SCALE GENOMIC DNA]</scope>
    <source>
        <strain evidence="2 3">A5K-106</strain>
    </source>
</reference>
<gene>
    <name evidence="2" type="ORF">SG35_025400</name>
</gene>
<dbReference type="AlphaFoldDB" id="A0AAE9YPB7"/>
<dbReference type="PANTHER" id="PTHR41339:SF1">
    <property type="entry name" value="SECRETED PROTEIN"/>
    <property type="match status" value="1"/>
</dbReference>
<organism evidence="2 3">
    <name type="scientific">Thalassomonas actiniarum</name>
    <dbReference type="NCBI Taxonomy" id="485447"/>
    <lineage>
        <taxon>Bacteria</taxon>
        <taxon>Pseudomonadati</taxon>
        <taxon>Pseudomonadota</taxon>
        <taxon>Gammaproteobacteria</taxon>
        <taxon>Alteromonadales</taxon>
        <taxon>Colwelliaceae</taxon>
        <taxon>Thalassomonas</taxon>
    </lineage>
</organism>
<reference evidence="2 3" key="1">
    <citation type="journal article" date="2015" name="Genome Announc.">
        <title>Draft Genome Sequences of Marine Isolates of Thalassomonas viridans and Thalassomonas actiniarum.</title>
        <authorList>
            <person name="Olonade I."/>
            <person name="van Zyl L.J."/>
            <person name="Trindade M."/>
        </authorList>
    </citation>
    <scope>NUCLEOTIDE SEQUENCE [LARGE SCALE GENOMIC DNA]</scope>
    <source>
        <strain evidence="2 3">A5K-106</strain>
    </source>
</reference>
<dbReference type="SUPFAM" id="SSF51126">
    <property type="entry name" value="Pectin lyase-like"/>
    <property type="match status" value="1"/>
</dbReference>
<dbReference type="PANTHER" id="PTHR41339">
    <property type="entry name" value="LIPL48"/>
    <property type="match status" value="1"/>
</dbReference>
<sequence>MLVNKVFKVSMIAGALVLAGCGGDIKVKPTTVDNSVDNSVTNPSTGTPTELICASYTQNGSTLTGSADGNDCVYSTTFASDLKEITSDLYIPAIEGRHIFNGSLFIGADYAPGQESNIPATGAVLTIEAGSTIVFSGNDDYLRIARGSRIVAEGTVDKPITFTSNEAFEDLDTVGEGPKYRDWGGIMINGRGINNKCTTAEREADSCSQKTEGAVSYYGGNIEDDNSGILKFVTVSYAGSGPKLAGAGDDLNSLSLYAVGSGTTIDYVHIHEGYDDGVEAFGGSVNMKHLVLTHNQDDSVDWDEGYTGKIQHVLVKHGNQLGNRGFETDGAKSSPTAQGDSDESGSNPTVANVTVISNETESIRDGDASRGIMMREWGMGKLYNLLVTNPATEGSHQCFELNDEKDKVETDGVIANANADKIIVEGSVVACGINFKNPKNNPDFDLATWWKSKGNIALTKDHVVYAADGYRTAAIMTDAEGTAVTIPAAVDVNAMDPWFDQVDYVGAISESDVNSDWAKWVDAAMSIAGASSFAH</sequence>
<protein>
    <submittedName>
        <fullName evidence="2">Uncharacterized protein</fullName>
    </submittedName>
</protein>
<dbReference type="KEGG" id="tact:SG35_025400"/>
<feature type="region of interest" description="Disordered" evidence="1">
    <location>
        <begin position="324"/>
        <end position="362"/>
    </location>
</feature>
<proteinExistence type="predicted"/>
<name>A0AAE9YPB7_9GAMM</name>
<dbReference type="Proteomes" id="UP000032568">
    <property type="component" value="Chromosome"/>
</dbReference>
<keyword evidence="3" id="KW-1185">Reference proteome</keyword>
<dbReference type="RefSeq" id="WP_044833452.1">
    <property type="nucleotide sequence ID" value="NZ_CP059735.1"/>
</dbReference>
<evidence type="ECO:0000256" key="1">
    <source>
        <dbReference type="SAM" id="MobiDB-lite"/>
    </source>
</evidence>
<dbReference type="EMBL" id="CP059735">
    <property type="protein sequence ID" value="WDD98550.1"/>
    <property type="molecule type" value="Genomic_DNA"/>
</dbReference>
<evidence type="ECO:0000313" key="3">
    <source>
        <dbReference type="Proteomes" id="UP000032568"/>
    </source>
</evidence>
<feature type="compositionally biased region" description="Polar residues" evidence="1">
    <location>
        <begin position="331"/>
        <end position="360"/>
    </location>
</feature>
<accession>A0AAE9YPB7</accession>
<dbReference type="PROSITE" id="PS51257">
    <property type="entry name" value="PROKAR_LIPOPROTEIN"/>
    <property type="match status" value="1"/>
</dbReference>